<dbReference type="GO" id="GO:0005634">
    <property type="term" value="C:nucleus"/>
    <property type="evidence" value="ECO:0007669"/>
    <property type="project" value="TreeGrafter"/>
</dbReference>
<keyword evidence="5" id="KW-0677">Repeat</keyword>
<evidence type="ECO:0000256" key="1">
    <source>
        <dbReference type="ARBA" id="ARBA00002530"/>
    </source>
</evidence>
<evidence type="ECO:0000256" key="3">
    <source>
        <dbReference type="ARBA" id="ARBA00021234"/>
    </source>
</evidence>
<dbReference type="SMART" id="SM00320">
    <property type="entry name" value="WD40"/>
    <property type="match status" value="2"/>
</dbReference>
<dbReference type="PROSITE" id="PS50082">
    <property type="entry name" value="WD_REPEATS_2"/>
    <property type="match status" value="1"/>
</dbReference>
<dbReference type="Pfam" id="PF00400">
    <property type="entry name" value="WD40"/>
    <property type="match status" value="1"/>
</dbReference>
<dbReference type="GO" id="GO:2000001">
    <property type="term" value="P:regulation of DNA damage checkpoint"/>
    <property type="evidence" value="ECO:0007669"/>
    <property type="project" value="TreeGrafter"/>
</dbReference>
<dbReference type="PANTHER" id="PTHR14773">
    <property type="entry name" value="WD REPEAT-CONTAINING PROTEIN 76"/>
    <property type="match status" value="1"/>
</dbReference>
<feature type="repeat" description="WD" evidence="6">
    <location>
        <begin position="130"/>
        <end position="165"/>
    </location>
</feature>
<dbReference type="GO" id="GO:0003677">
    <property type="term" value="F:DNA binding"/>
    <property type="evidence" value="ECO:0007669"/>
    <property type="project" value="TreeGrafter"/>
</dbReference>
<dbReference type="InterPro" id="IPR001680">
    <property type="entry name" value="WD40_rpt"/>
</dbReference>
<gene>
    <name evidence="7" type="ORF">TPSB3V08_LOCUS13026</name>
</gene>
<protein>
    <recommendedName>
        <fullName evidence="3">WD repeat-containing protein 76</fullName>
    </recommendedName>
</protein>
<dbReference type="EMBL" id="OD021841">
    <property type="protein sequence ID" value="CAD7419546.1"/>
    <property type="molecule type" value="Genomic_DNA"/>
</dbReference>
<accession>A0A7R9HEX4</accession>
<dbReference type="InterPro" id="IPR036322">
    <property type="entry name" value="WD40_repeat_dom_sf"/>
</dbReference>
<sequence>MDIGAAPAQSTVACCCGWECSVRSWLNWGRHPCIGIYSSDPDIFRSHTTWHCQLDNNVLLVAHGTGQVGVVDLRDSKKPTRWCKCHDRSVRTVQRHPLDERYFVTSSAVGEARVWDLRTATKPSPKPVCHLAHPKGLTSAFYSPRGSYLLTTCNDDRLRVYDVSSTNRPPGENFTSRGPCHLLTPPHIYTSG</sequence>
<dbReference type="SUPFAM" id="SSF50978">
    <property type="entry name" value="WD40 repeat-like"/>
    <property type="match status" value="1"/>
</dbReference>
<name>A0A7R9HEX4_TIMPO</name>
<dbReference type="Gene3D" id="2.130.10.10">
    <property type="entry name" value="YVTN repeat-like/Quinoprotein amine dehydrogenase"/>
    <property type="match status" value="1"/>
</dbReference>
<keyword evidence="4 6" id="KW-0853">WD repeat</keyword>
<organism evidence="7">
    <name type="scientific">Timema poppense</name>
    <name type="common">Walking stick</name>
    <dbReference type="NCBI Taxonomy" id="170557"/>
    <lineage>
        <taxon>Eukaryota</taxon>
        <taxon>Metazoa</taxon>
        <taxon>Ecdysozoa</taxon>
        <taxon>Arthropoda</taxon>
        <taxon>Hexapoda</taxon>
        <taxon>Insecta</taxon>
        <taxon>Pterygota</taxon>
        <taxon>Neoptera</taxon>
        <taxon>Polyneoptera</taxon>
        <taxon>Phasmatodea</taxon>
        <taxon>Timematodea</taxon>
        <taxon>Timematoidea</taxon>
        <taxon>Timematidae</taxon>
        <taxon>Timema</taxon>
    </lineage>
</organism>
<evidence type="ECO:0000256" key="6">
    <source>
        <dbReference type="PROSITE-ProRule" id="PRU00221"/>
    </source>
</evidence>
<dbReference type="InterPro" id="IPR015943">
    <property type="entry name" value="WD40/YVTN_repeat-like_dom_sf"/>
</dbReference>
<dbReference type="InterPro" id="IPR050853">
    <property type="entry name" value="WD_repeat_DNA-damage-binding"/>
</dbReference>
<dbReference type="PANTHER" id="PTHR14773:SF0">
    <property type="entry name" value="WD REPEAT-CONTAINING PROTEIN 76"/>
    <property type="match status" value="1"/>
</dbReference>
<evidence type="ECO:0000256" key="5">
    <source>
        <dbReference type="ARBA" id="ARBA00022737"/>
    </source>
</evidence>
<comment type="function">
    <text evidence="1">Specifically binds 5-hydroxymethylcytosine (5hmC), suggesting that it acts as a specific reader of 5hmC.</text>
</comment>
<reference evidence="7" key="1">
    <citation type="submission" date="2020-11" db="EMBL/GenBank/DDBJ databases">
        <authorList>
            <person name="Tran Van P."/>
        </authorList>
    </citation>
    <scope>NUCLEOTIDE SEQUENCE</scope>
</reference>
<evidence type="ECO:0000313" key="7">
    <source>
        <dbReference type="EMBL" id="CAD7419546.1"/>
    </source>
</evidence>
<evidence type="ECO:0000256" key="4">
    <source>
        <dbReference type="ARBA" id="ARBA00022574"/>
    </source>
</evidence>
<dbReference type="AlphaFoldDB" id="A0A7R9HEX4"/>
<proteinExistence type="inferred from homology"/>
<comment type="similarity">
    <text evidence="2">Belongs to the WD repeat DDB2/WDR76 family.</text>
</comment>
<evidence type="ECO:0000256" key="2">
    <source>
        <dbReference type="ARBA" id="ARBA00005434"/>
    </source>
</evidence>